<dbReference type="Proteomes" id="UP001595793">
    <property type="component" value="Unassembled WGS sequence"/>
</dbReference>
<gene>
    <name evidence="1" type="ORF">ACFOS1_18425</name>
</gene>
<evidence type="ECO:0000313" key="2">
    <source>
        <dbReference type="Proteomes" id="UP001595793"/>
    </source>
</evidence>
<protein>
    <submittedName>
        <fullName evidence="1">DUF2000 family protein</fullName>
    </submittedName>
</protein>
<dbReference type="RefSeq" id="WP_290236985.1">
    <property type="nucleotide sequence ID" value="NZ_JAUFPZ010000002.1"/>
</dbReference>
<dbReference type="EMBL" id="JBHSAS010000033">
    <property type="protein sequence ID" value="MFC4029402.1"/>
    <property type="molecule type" value="Genomic_DNA"/>
</dbReference>
<dbReference type="Pfam" id="PF09391">
    <property type="entry name" value="DUF2000"/>
    <property type="match status" value="1"/>
</dbReference>
<keyword evidence="2" id="KW-1185">Reference proteome</keyword>
<comment type="caution">
    <text evidence="1">The sequence shown here is derived from an EMBL/GenBank/DDBJ whole genome shotgun (WGS) entry which is preliminary data.</text>
</comment>
<reference evidence="2" key="1">
    <citation type="journal article" date="2019" name="Int. J. Syst. Evol. Microbiol.">
        <title>The Global Catalogue of Microorganisms (GCM) 10K type strain sequencing project: providing services to taxonomists for standard genome sequencing and annotation.</title>
        <authorList>
            <consortium name="The Broad Institute Genomics Platform"/>
            <consortium name="The Broad Institute Genome Sequencing Center for Infectious Disease"/>
            <person name="Wu L."/>
            <person name="Ma J."/>
        </authorList>
    </citation>
    <scope>NUCLEOTIDE SEQUENCE [LARGE SCALE GENOMIC DNA]</scope>
    <source>
        <strain evidence="2">CECT 9128</strain>
    </source>
</reference>
<dbReference type="InterPro" id="IPR018988">
    <property type="entry name" value="DUF2000"/>
</dbReference>
<dbReference type="InterPro" id="IPR023476">
    <property type="entry name" value="Pep_tRNA_hydro_II_dom_sf"/>
</dbReference>
<evidence type="ECO:0000313" key="1">
    <source>
        <dbReference type="EMBL" id="MFC4029402.1"/>
    </source>
</evidence>
<sequence length="137" mass="15745">MQFENKIAIVIKDDLLDWQKLNVASFLASSVAIQFPETHGRPFVNASASEYLPFIKQPILIYKADDQAQIDRTFSRAKQRELKIGIYTEPLFATKNEDENHIEISKFTDDNQTLVGIIVYGKKRKVDKALNGMKFHK</sequence>
<organism evidence="1 2">
    <name type="scientific">Zunongwangia endophytica</name>
    <dbReference type="NCBI Taxonomy" id="1808945"/>
    <lineage>
        <taxon>Bacteria</taxon>
        <taxon>Pseudomonadati</taxon>
        <taxon>Bacteroidota</taxon>
        <taxon>Flavobacteriia</taxon>
        <taxon>Flavobacteriales</taxon>
        <taxon>Flavobacteriaceae</taxon>
        <taxon>Zunongwangia</taxon>
    </lineage>
</organism>
<dbReference type="Gene3D" id="3.40.1490.10">
    <property type="entry name" value="Bit1"/>
    <property type="match status" value="1"/>
</dbReference>
<accession>A0ABV8HET1</accession>
<proteinExistence type="predicted"/>
<dbReference type="SUPFAM" id="SSF102462">
    <property type="entry name" value="Peptidyl-tRNA hydrolase II"/>
    <property type="match status" value="1"/>
</dbReference>
<name>A0ABV8HET1_9FLAO</name>